<feature type="compositionally biased region" description="Low complexity" evidence="1">
    <location>
        <begin position="615"/>
        <end position="631"/>
    </location>
</feature>
<organism evidence="2 3">
    <name type="scientific">Immersiella caudata</name>
    <dbReference type="NCBI Taxonomy" id="314043"/>
    <lineage>
        <taxon>Eukaryota</taxon>
        <taxon>Fungi</taxon>
        <taxon>Dikarya</taxon>
        <taxon>Ascomycota</taxon>
        <taxon>Pezizomycotina</taxon>
        <taxon>Sordariomycetes</taxon>
        <taxon>Sordariomycetidae</taxon>
        <taxon>Sordariales</taxon>
        <taxon>Lasiosphaeriaceae</taxon>
        <taxon>Immersiella</taxon>
    </lineage>
</organism>
<sequence>MGTSKFTFPIPGRRSKPTPPPPVTTAPRTKAQKLLGTGDVVDDQSKRSPDARWGWDTHSNSGISIAVSDTTVSHSGHVETGLGIVQEDEVTGSPVLRRGQWEDESAIIPPALHGHGHDGVTDASSLRRRQSSSTITSYYDKSKLPLSISQQTSNSAMAKGLPAKASMLLDIEGVYAEPVGKPKKKKPAMLDLTGLLSRQRGSKYLKPETYKGLVLGPDMMTKSPSIMSVSPDATPPPISQRTDRSLRKKLTKESLRDSPVPEPLRQPPAATRPGARSRDGHRHTKSVVDLMNLYDHYEQRSFADVLEDAIEDSGSVSQLPTYPTPPTSSGNALLTPQQAAATRMAMPAKHAALLASAHDLSLMGTSPSSLISPPTDTASVSSRHTRTSKASKRTDRSLTDLDLQQNSVLSLSSDSEDDGYEPSTKSSLPIPALSVSDGQASPTSPRSAISQRSAATAPQEGNRGKLPKRTSFATQPQFLPIPEGAPTASLPPIPQIGARSSSLSLNSTAKKQGQLLHQTSRLSIGTTSTGRTVSGGTIQGAKVNRNSPPHQLCWSNATGYDEFPAPPAHSHSFPTSATSPEQPTPPLSPTSVDFYLQSHRASKVAFDIDSRSESSGRSLGSLSKGGPRRGSAASSHDESNSGRFMAVTKQEEMLLAALRQKRALMRESSGTEADENTDREGGDLQRQYTNGSSSGVSRQSSLSTMRTVDANYGTLSARPHQPRIRVTSSNQELRREKVVREQILLMMDRPSDESTGLETAEPSPDLDGFLGFDESFDFPMPDRRGRAHSVESGSGSSPKTRKTTPSPAPSGLRSVSHGKESLLRRDADQSSLRSGSRRGSDKELPNRILEDPREQEEEDTGVPRPDSPISPMDFPMPMPMTRKKQVRLSAVGNYKPNIEARWWNDSG</sequence>
<feature type="compositionally biased region" description="Low complexity" evidence="1">
    <location>
        <begin position="523"/>
        <end position="536"/>
    </location>
</feature>
<evidence type="ECO:0000256" key="1">
    <source>
        <dbReference type="SAM" id="MobiDB-lite"/>
    </source>
</evidence>
<comment type="caution">
    <text evidence="2">The sequence shown here is derived from an EMBL/GenBank/DDBJ whole genome shotgun (WGS) entry which is preliminary data.</text>
</comment>
<dbReference type="AlphaFoldDB" id="A0AA40BXU8"/>
<feature type="compositionally biased region" description="Polar residues" evidence="1">
    <location>
        <begin position="572"/>
        <end position="581"/>
    </location>
</feature>
<feature type="compositionally biased region" description="Basic and acidic residues" evidence="1">
    <location>
        <begin position="43"/>
        <end position="55"/>
    </location>
</feature>
<accession>A0AA40BXU8</accession>
<feature type="compositionally biased region" description="Basic and acidic residues" evidence="1">
    <location>
        <begin position="817"/>
        <end position="828"/>
    </location>
</feature>
<feature type="compositionally biased region" description="Polar residues" evidence="1">
    <location>
        <begin position="544"/>
        <end position="558"/>
    </location>
</feature>
<feature type="region of interest" description="Disordered" evidence="1">
    <location>
        <begin position="365"/>
        <end position="592"/>
    </location>
</feature>
<evidence type="ECO:0000313" key="2">
    <source>
        <dbReference type="EMBL" id="KAK0617584.1"/>
    </source>
</evidence>
<feature type="region of interest" description="Disordered" evidence="1">
    <location>
        <begin position="606"/>
        <end position="643"/>
    </location>
</feature>
<reference evidence="2" key="1">
    <citation type="submission" date="2023-06" db="EMBL/GenBank/DDBJ databases">
        <title>Genome-scale phylogeny and comparative genomics of the fungal order Sordariales.</title>
        <authorList>
            <consortium name="Lawrence Berkeley National Laboratory"/>
            <person name="Hensen N."/>
            <person name="Bonometti L."/>
            <person name="Westerberg I."/>
            <person name="Brannstrom I.O."/>
            <person name="Guillou S."/>
            <person name="Cros-Aarteil S."/>
            <person name="Calhoun S."/>
            <person name="Haridas S."/>
            <person name="Kuo A."/>
            <person name="Mondo S."/>
            <person name="Pangilinan J."/>
            <person name="Riley R."/>
            <person name="Labutti K."/>
            <person name="Andreopoulos B."/>
            <person name="Lipzen A."/>
            <person name="Chen C."/>
            <person name="Yanf M."/>
            <person name="Daum C."/>
            <person name="Ng V."/>
            <person name="Clum A."/>
            <person name="Steindorff A."/>
            <person name="Ohm R."/>
            <person name="Martin F."/>
            <person name="Silar P."/>
            <person name="Natvig D."/>
            <person name="Lalanne C."/>
            <person name="Gautier V."/>
            <person name="Ament-Velasquez S.L."/>
            <person name="Kruys A."/>
            <person name="Hutchinson M.I."/>
            <person name="Powell A.J."/>
            <person name="Barry K."/>
            <person name="Miller A.N."/>
            <person name="Grigoriev I.V."/>
            <person name="Debuchy R."/>
            <person name="Gladieux P."/>
            <person name="Thoren M.H."/>
            <person name="Johannesson H."/>
        </authorList>
    </citation>
    <scope>NUCLEOTIDE SEQUENCE</scope>
    <source>
        <strain evidence="2">CBS 606.72</strain>
    </source>
</reference>
<feature type="compositionally biased region" description="Basic and acidic residues" evidence="1">
    <location>
        <begin position="838"/>
        <end position="852"/>
    </location>
</feature>
<proteinExistence type="predicted"/>
<feature type="compositionally biased region" description="Polar residues" evidence="1">
    <location>
        <begin position="436"/>
        <end position="456"/>
    </location>
</feature>
<feature type="region of interest" description="Disordered" evidence="1">
    <location>
        <begin position="747"/>
        <end position="879"/>
    </location>
</feature>
<feature type="region of interest" description="Disordered" evidence="1">
    <location>
        <begin position="109"/>
        <end position="130"/>
    </location>
</feature>
<dbReference type="Proteomes" id="UP001175000">
    <property type="component" value="Unassembled WGS sequence"/>
</dbReference>
<evidence type="ECO:0000313" key="3">
    <source>
        <dbReference type="Proteomes" id="UP001175000"/>
    </source>
</evidence>
<feature type="compositionally biased region" description="Low complexity" evidence="1">
    <location>
        <begin position="692"/>
        <end position="703"/>
    </location>
</feature>
<protein>
    <submittedName>
        <fullName evidence="2">Uncharacterized protein</fullName>
    </submittedName>
</protein>
<feature type="compositionally biased region" description="Polar residues" evidence="1">
    <location>
        <begin position="498"/>
        <end position="522"/>
    </location>
</feature>
<gene>
    <name evidence="2" type="ORF">B0T14DRAFT_435494</name>
</gene>
<feature type="region of interest" description="Disordered" evidence="1">
    <location>
        <begin position="224"/>
        <end position="282"/>
    </location>
</feature>
<feature type="region of interest" description="Disordered" evidence="1">
    <location>
        <begin position="1"/>
        <end position="59"/>
    </location>
</feature>
<feature type="compositionally biased region" description="Low complexity" evidence="1">
    <location>
        <begin position="400"/>
        <end position="413"/>
    </location>
</feature>
<feature type="region of interest" description="Disordered" evidence="1">
    <location>
        <begin position="665"/>
        <end position="733"/>
    </location>
</feature>
<name>A0AA40BXU8_9PEZI</name>
<feature type="compositionally biased region" description="Polar residues" evidence="1">
    <location>
        <begin position="365"/>
        <end position="382"/>
    </location>
</feature>
<keyword evidence="3" id="KW-1185">Reference proteome</keyword>
<feature type="compositionally biased region" description="Basic and acidic residues" evidence="1">
    <location>
        <begin position="241"/>
        <end position="256"/>
    </location>
</feature>
<dbReference type="EMBL" id="JAULSU010000005">
    <property type="protein sequence ID" value="KAK0617584.1"/>
    <property type="molecule type" value="Genomic_DNA"/>
</dbReference>